<evidence type="ECO:0000256" key="1">
    <source>
        <dbReference type="ARBA" id="ARBA00004167"/>
    </source>
</evidence>
<evidence type="ECO:0000313" key="8">
    <source>
        <dbReference type="Proteomes" id="UP001528411"/>
    </source>
</evidence>
<comment type="subcellular location">
    <subcellularLocation>
        <location evidence="1">Membrane</location>
        <topology evidence="1">Single-pass membrane protein</topology>
    </subcellularLocation>
</comment>
<keyword evidence="3 6" id="KW-0812">Transmembrane</keyword>
<dbReference type="RefSeq" id="WP_272180985.1">
    <property type="nucleotide sequence ID" value="NZ_JAQOMS010000002.1"/>
</dbReference>
<dbReference type="Pfam" id="PF07963">
    <property type="entry name" value="N_methyl"/>
    <property type="match status" value="1"/>
</dbReference>
<evidence type="ECO:0000256" key="3">
    <source>
        <dbReference type="ARBA" id="ARBA00022692"/>
    </source>
</evidence>
<sequence length="123" mass="13218">MTTQRGFTLVELVIVIVVLAILAVSVIPRLTSISGYEQTAQRDETIGLLRNVQQRAMQNTQSNYPTCHRVLFLATELGLAAQQIGGECDTGLASSSGAIDDFNLVSGLESYTALNAGATVFRR</sequence>
<dbReference type="NCBIfam" id="TIGR02532">
    <property type="entry name" value="IV_pilin_GFxxxE"/>
    <property type="match status" value="1"/>
</dbReference>
<dbReference type="PROSITE" id="PS00409">
    <property type="entry name" value="PROKAR_NTER_METHYL"/>
    <property type="match status" value="1"/>
</dbReference>
<proteinExistence type="predicted"/>
<dbReference type="InterPro" id="IPR002416">
    <property type="entry name" value="T2SS_protein-GspH"/>
</dbReference>
<dbReference type="EMBL" id="JAQOMS010000002">
    <property type="protein sequence ID" value="MDC2889581.1"/>
    <property type="molecule type" value="Genomic_DNA"/>
</dbReference>
<keyword evidence="5 6" id="KW-0472">Membrane</keyword>
<evidence type="ECO:0000256" key="6">
    <source>
        <dbReference type="SAM" id="Phobius"/>
    </source>
</evidence>
<dbReference type="PRINTS" id="PR00885">
    <property type="entry name" value="BCTERIALGSPH"/>
</dbReference>
<feature type="transmembrane region" description="Helical" evidence="6">
    <location>
        <begin position="6"/>
        <end position="27"/>
    </location>
</feature>
<organism evidence="7 8">
    <name type="scientific">Psychrosphaera algicola</name>
    <dbReference type="NCBI Taxonomy" id="3023714"/>
    <lineage>
        <taxon>Bacteria</taxon>
        <taxon>Pseudomonadati</taxon>
        <taxon>Pseudomonadota</taxon>
        <taxon>Gammaproteobacteria</taxon>
        <taxon>Alteromonadales</taxon>
        <taxon>Pseudoalteromonadaceae</taxon>
        <taxon>Psychrosphaera</taxon>
    </lineage>
</organism>
<evidence type="ECO:0000256" key="4">
    <source>
        <dbReference type="ARBA" id="ARBA00022989"/>
    </source>
</evidence>
<comment type="caution">
    <text evidence="7">The sequence shown here is derived from an EMBL/GenBank/DDBJ whole genome shotgun (WGS) entry which is preliminary data.</text>
</comment>
<protein>
    <submittedName>
        <fullName evidence="7">Prepilin-type N-terminal cleavage/methylation domain-containing protein</fullName>
    </submittedName>
</protein>
<evidence type="ECO:0000313" key="7">
    <source>
        <dbReference type="EMBL" id="MDC2889581.1"/>
    </source>
</evidence>
<dbReference type="Proteomes" id="UP001528411">
    <property type="component" value="Unassembled WGS sequence"/>
</dbReference>
<name>A0ABT5FG40_9GAMM</name>
<dbReference type="SUPFAM" id="SSF54523">
    <property type="entry name" value="Pili subunits"/>
    <property type="match status" value="1"/>
</dbReference>
<dbReference type="Gene3D" id="3.30.700.10">
    <property type="entry name" value="Glycoprotein, Type 4 Pilin"/>
    <property type="match status" value="1"/>
</dbReference>
<keyword evidence="2" id="KW-0488">Methylation</keyword>
<evidence type="ECO:0000256" key="2">
    <source>
        <dbReference type="ARBA" id="ARBA00022481"/>
    </source>
</evidence>
<evidence type="ECO:0000256" key="5">
    <source>
        <dbReference type="ARBA" id="ARBA00023136"/>
    </source>
</evidence>
<keyword evidence="4 6" id="KW-1133">Transmembrane helix</keyword>
<dbReference type="InterPro" id="IPR012902">
    <property type="entry name" value="N_methyl_site"/>
</dbReference>
<reference evidence="7 8" key="1">
    <citation type="submission" date="2023-01" db="EMBL/GenBank/DDBJ databases">
        <title>Psychrosphaera sp. nov., isolated from marine algae.</title>
        <authorList>
            <person name="Bayburt H."/>
            <person name="Choi B.J."/>
            <person name="Kim J.M."/>
            <person name="Choi D.G."/>
            <person name="Jeon C.O."/>
        </authorList>
    </citation>
    <scope>NUCLEOTIDE SEQUENCE [LARGE SCALE GENOMIC DNA]</scope>
    <source>
        <strain evidence="7 8">G1-22</strain>
    </source>
</reference>
<gene>
    <name evidence="7" type="ORF">PN838_13370</name>
</gene>
<accession>A0ABT5FG40</accession>
<keyword evidence="8" id="KW-1185">Reference proteome</keyword>
<dbReference type="InterPro" id="IPR045584">
    <property type="entry name" value="Pilin-like"/>
</dbReference>